<comment type="catalytic activity">
    <reaction evidence="8">
        <text>N(6)-[(R)-dihydrolipoyl]-L-lysyl-[protein] + acetyl-CoA = N(6)-[(R)-S(8)-acetyldihydrolipoyl]-L-lysyl-[protein] + CoA</text>
        <dbReference type="Rhea" id="RHEA:17017"/>
        <dbReference type="Rhea" id="RHEA-COMP:10475"/>
        <dbReference type="Rhea" id="RHEA-COMP:10478"/>
        <dbReference type="ChEBI" id="CHEBI:57287"/>
        <dbReference type="ChEBI" id="CHEBI:57288"/>
        <dbReference type="ChEBI" id="CHEBI:83100"/>
        <dbReference type="ChEBI" id="CHEBI:83111"/>
        <dbReference type="EC" id="2.3.1.12"/>
    </reaction>
</comment>
<dbReference type="InterPro" id="IPR050743">
    <property type="entry name" value="2-oxoacid_DH_E2_comp"/>
</dbReference>
<dbReference type="GO" id="GO:0031405">
    <property type="term" value="F:lipoic acid binding"/>
    <property type="evidence" value="ECO:0007669"/>
    <property type="project" value="TreeGrafter"/>
</dbReference>
<evidence type="ECO:0000313" key="13">
    <source>
        <dbReference type="Proteomes" id="UP000318148"/>
    </source>
</evidence>
<evidence type="ECO:0000259" key="10">
    <source>
        <dbReference type="PROSITE" id="PS50968"/>
    </source>
</evidence>
<feature type="domain" description="Lipoyl-binding" evidence="10">
    <location>
        <begin position="3"/>
        <end position="77"/>
    </location>
</feature>
<keyword evidence="6 9" id="KW-0012">Acyltransferase</keyword>
<dbReference type="GO" id="GO:0006086">
    <property type="term" value="P:pyruvate decarboxylation to acetyl-CoA"/>
    <property type="evidence" value="ECO:0007669"/>
    <property type="project" value="TreeGrafter"/>
</dbReference>
<comment type="subunit">
    <text evidence="3">Forms a 24-polypeptide structural core with octahedral symmetry.</text>
</comment>
<evidence type="ECO:0000256" key="9">
    <source>
        <dbReference type="RuleBase" id="RU003423"/>
    </source>
</evidence>
<evidence type="ECO:0000256" key="6">
    <source>
        <dbReference type="ARBA" id="ARBA00023315"/>
    </source>
</evidence>
<comment type="function">
    <text evidence="7">The pyruvate dehydrogenase complex catalyzes the overall conversion of pyruvate to acetyl-CoA and CO(2). It contains multiple copies of three enzymatic components: pyruvate dehydrogenase (E1), dihydrolipoamide acetyltransferase (E2) and lipoamide dehydrogenase (E3).</text>
</comment>
<dbReference type="Proteomes" id="UP000318148">
    <property type="component" value="Unassembled WGS sequence"/>
</dbReference>
<feature type="domain" description="Peripheral subunit-binding (PSBD)" evidence="11">
    <location>
        <begin position="149"/>
        <end position="186"/>
    </location>
</feature>
<dbReference type="EC" id="2.3.1.-" evidence="9"/>
<dbReference type="GO" id="GO:0005737">
    <property type="term" value="C:cytoplasm"/>
    <property type="evidence" value="ECO:0007669"/>
    <property type="project" value="TreeGrafter"/>
</dbReference>
<comment type="caution">
    <text evidence="12">The sequence shown here is derived from an EMBL/GenBank/DDBJ whole genome shotgun (WGS) entry which is preliminary data.</text>
</comment>
<comment type="similarity">
    <text evidence="2 9">Belongs to the 2-oxoacid dehydrogenase family.</text>
</comment>
<evidence type="ECO:0000313" key="12">
    <source>
        <dbReference type="EMBL" id="RZO06020.1"/>
    </source>
</evidence>
<dbReference type="Pfam" id="PF00198">
    <property type="entry name" value="2-oxoacid_dh"/>
    <property type="match status" value="1"/>
</dbReference>
<proteinExistence type="inferred from homology"/>
<dbReference type="InterPro" id="IPR003016">
    <property type="entry name" value="2-oxoA_DH_lipoyl-BS"/>
</dbReference>
<dbReference type="InterPro" id="IPR036625">
    <property type="entry name" value="E3-bd_dom_sf"/>
</dbReference>
<dbReference type="EMBL" id="SHBO01000032">
    <property type="protein sequence ID" value="RZO06020.1"/>
    <property type="molecule type" value="Genomic_DNA"/>
</dbReference>
<dbReference type="FunFam" id="3.30.559.10:FF:000004">
    <property type="entry name" value="Acetyltransferase component of pyruvate dehydrogenase complex"/>
    <property type="match status" value="1"/>
</dbReference>
<dbReference type="SUPFAM" id="SSF52777">
    <property type="entry name" value="CoA-dependent acyltransferases"/>
    <property type="match status" value="1"/>
</dbReference>
<dbReference type="InterPro" id="IPR001078">
    <property type="entry name" value="2-oxoacid_DH_actylTfrase"/>
</dbReference>
<evidence type="ECO:0000256" key="1">
    <source>
        <dbReference type="ARBA" id="ARBA00001938"/>
    </source>
</evidence>
<dbReference type="SUPFAM" id="SSF51230">
    <property type="entry name" value="Single hybrid motif"/>
    <property type="match status" value="1"/>
</dbReference>
<evidence type="ECO:0000256" key="3">
    <source>
        <dbReference type="ARBA" id="ARBA00011484"/>
    </source>
</evidence>
<dbReference type="AlphaFoldDB" id="A0A520LL69"/>
<gene>
    <name evidence="12" type="ORF">EVB02_02900</name>
</gene>
<dbReference type="CDD" id="cd06849">
    <property type="entry name" value="lipoyl_domain"/>
    <property type="match status" value="1"/>
</dbReference>
<dbReference type="Pfam" id="PF02817">
    <property type="entry name" value="E3_binding"/>
    <property type="match status" value="1"/>
</dbReference>
<organism evidence="12 13">
    <name type="scientific">SAR92 clade bacterium</name>
    <dbReference type="NCBI Taxonomy" id="2315479"/>
    <lineage>
        <taxon>Bacteria</taxon>
        <taxon>Pseudomonadati</taxon>
        <taxon>Pseudomonadota</taxon>
        <taxon>Gammaproteobacteria</taxon>
        <taxon>Cellvibrionales</taxon>
        <taxon>Porticoccaceae</taxon>
        <taxon>SAR92 clade</taxon>
    </lineage>
</organism>
<dbReference type="Gene3D" id="4.10.320.10">
    <property type="entry name" value="E3-binding domain"/>
    <property type="match status" value="1"/>
</dbReference>
<reference evidence="12 13" key="1">
    <citation type="submission" date="2019-02" db="EMBL/GenBank/DDBJ databases">
        <title>Prokaryotic population dynamics and viral predation in marine succession experiment using metagenomics: the confinement effect.</title>
        <authorList>
            <person name="Haro-Moreno J.M."/>
            <person name="Rodriguez-Valera F."/>
            <person name="Lopez-Perez M."/>
        </authorList>
    </citation>
    <scope>NUCLEOTIDE SEQUENCE [LARGE SCALE GENOMIC DNA]</scope>
    <source>
        <strain evidence="12">MED-G169</strain>
    </source>
</reference>
<evidence type="ECO:0000256" key="2">
    <source>
        <dbReference type="ARBA" id="ARBA00007317"/>
    </source>
</evidence>
<evidence type="ECO:0000259" key="11">
    <source>
        <dbReference type="PROSITE" id="PS51826"/>
    </source>
</evidence>
<evidence type="ECO:0000256" key="7">
    <source>
        <dbReference type="ARBA" id="ARBA00025211"/>
    </source>
</evidence>
<dbReference type="PANTHER" id="PTHR43178:SF2">
    <property type="entry name" value="DIHYDROLIPOYLLYSINE-RESIDUE ACETYLTRANSFERASE COMPONENT OF PYRUVATE DEHYDROGENASE COMPLEX"/>
    <property type="match status" value="1"/>
</dbReference>
<dbReference type="InterPro" id="IPR023213">
    <property type="entry name" value="CAT-like_dom_sf"/>
</dbReference>
<evidence type="ECO:0000256" key="5">
    <source>
        <dbReference type="ARBA" id="ARBA00022823"/>
    </source>
</evidence>
<dbReference type="PROSITE" id="PS00189">
    <property type="entry name" value="LIPOYL"/>
    <property type="match status" value="1"/>
</dbReference>
<dbReference type="PROSITE" id="PS50968">
    <property type="entry name" value="BIOTINYL_LIPOYL"/>
    <property type="match status" value="1"/>
</dbReference>
<dbReference type="GO" id="GO:0004742">
    <property type="term" value="F:dihydrolipoyllysine-residue acetyltransferase activity"/>
    <property type="evidence" value="ECO:0007669"/>
    <property type="project" value="UniProtKB-EC"/>
</dbReference>
<accession>A0A520LL69</accession>
<evidence type="ECO:0000256" key="8">
    <source>
        <dbReference type="ARBA" id="ARBA00048370"/>
    </source>
</evidence>
<dbReference type="SUPFAM" id="SSF47005">
    <property type="entry name" value="Peripheral subunit-binding domain of 2-oxo acid dehydrogenase complex"/>
    <property type="match status" value="1"/>
</dbReference>
<dbReference type="InterPro" id="IPR000089">
    <property type="entry name" value="Biotin_lipoyl"/>
</dbReference>
<dbReference type="InterPro" id="IPR011053">
    <property type="entry name" value="Single_hybrid_motif"/>
</dbReference>
<dbReference type="PROSITE" id="PS51826">
    <property type="entry name" value="PSBD"/>
    <property type="match status" value="1"/>
</dbReference>
<keyword evidence="5 9" id="KW-0450">Lipoyl</keyword>
<keyword evidence="4 9" id="KW-0808">Transferase</keyword>
<name>A0A520LL69_9GAMM</name>
<dbReference type="Gene3D" id="2.40.50.100">
    <property type="match status" value="1"/>
</dbReference>
<sequence length="447" mass="48838">MGRKTVLVPDLGGAESVDVIELTLSNGDKISEEESILVLESDKATMDVPSPVSGSLIKYLVSEGDSVSVNDPIAEIEIEEPNTDELTDHQKVSLPKLENPKSEEISETPILDEAASIEVEKLTAENPKDNILDPNVDAKIDDLNYKNVHAGPAVRLLARDLGLDLSRVSGSGPKNRITKDDVNDFVKHHLSDQLRSQNQASISSIPQIDIPDFDKFGENDISQMTKIQKITSANMQKNWLNVPHVTQFDYADITDLEEFRDSNKTESIKRDIKLTPVAFILKAVAISLRENPEFNRSLLGDNESFTQKKYINIGMAVNTEKGLVVPVLKSVDEMGVWDLASSIAVMAAKARNGKLLPSDMQGGCFTVSSLGAIGGHGFTPIVNSPELGILGVSKSQIMPIWNGSEFEPRMMLPLSLSYDHRLINGGAAGKFLCNVVHLLSDLRAMIL</sequence>
<dbReference type="Gene3D" id="3.30.559.10">
    <property type="entry name" value="Chloramphenicol acetyltransferase-like domain"/>
    <property type="match status" value="1"/>
</dbReference>
<evidence type="ECO:0000256" key="4">
    <source>
        <dbReference type="ARBA" id="ARBA00022679"/>
    </source>
</evidence>
<dbReference type="Pfam" id="PF00364">
    <property type="entry name" value="Biotin_lipoyl"/>
    <property type="match status" value="1"/>
</dbReference>
<comment type="cofactor">
    <cofactor evidence="1 9">
        <name>(R)-lipoate</name>
        <dbReference type="ChEBI" id="CHEBI:83088"/>
    </cofactor>
</comment>
<dbReference type="PANTHER" id="PTHR43178">
    <property type="entry name" value="DIHYDROLIPOAMIDE ACETYLTRANSFERASE COMPONENT OF PYRUVATE DEHYDROGENASE COMPLEX"/>
    <property type="match status" value="1"/>
</dbReference>
<dbReference type="InterPro" id="IPR004167">
    <property type="entry name" value="PSBD"/>
</dbReference>
<protein>
    <recommendedName>
        <fullName evidence="9">Dihydrolipoamide acetyltransferase component of pyruvate dehydrogenase complex</fullName>
        <ecNumber evidence="9">2.3.1.-</ecNumber>
    </recommendedName>
</protein>